<dbReference type="PANTHER" id="PTHR10655">
    <property type="entry name" value="LYSOPHOSPHOLIPASE-RELATED"/>
    <property type="match status" value="1"/>
</dbReference>
<comment type="similarity">
    <text evidence="1">Belongs to the AB hydrolase superfamily. AB hydrolase 2 family.</text>
</comment>
<dbReference type="PANTHER" id="PTHR10655:SF17">
    <property type="entry name" value="LYSOPHOSPHOLIPASE-LIKE PROTEIN 1"/>
    <property type="match status" value="1"/>
</dbReference>
<reference evidence="4 5" key="1">
    <citation type="submission" date="2020-08" db="EMBL/GenBank/DDBJ databases">
        <title>Genomic Encyclopedia of Type Strains, Phase IV (KMG-IV): sequencing the most valuable type-strain genomes for metagenomic binning, comparative biology and taxonomic classification.</title>
        <authorList>
            <person name="Goeker M."/>
        </authorList>
    </citation>
    <scope>NUCLEOTIDE SEQUENCE [LARGE SCALE GENOMIC DNA]</scope>
    <source>
        <strain evidence="4 5">DSM 26385</strain>
    </source>
</reference>
<dbReference type="EMBL" id="JACIDU010000001">
    <property type="protein sequence ID" value="MBB4101556.1"/>
    <property type="molecule type" value="Genomic_DNA"/>
</dbReference>
<proteinExistence type="inferred from homology"/>
<evidence type="ECO:0000256" key="2">
    <source>
        <dbReference type="ARBA" id="ARBA00022801"/>
    </source>
</evidence>
<dbReference type="InterPro" id="IPR050565">
    <property type="entry name" value="LYPA1-2/EST-like"/>
</dbReference>
<protein>
    <submittedName>
        <fullName evidence="4">Phospholipase/carboxylesterase</fullName>
    </submittedName>
</protein>
<dbReference type="InterPro" id="IPR003140">
    <property type="entry name" value="PLipase/COase/thioEstase"/>
</dbReference>
<dbReference type="InterPro" id="IPR029058">
    <property type="entry name" value="AB_hydrolase_fold"/>
</dbReference>
<evidence type="ECO:0000256" key="1">
    <source>
        <dbReference type="ARBA" id="ARBA00006499"/>
    </source>
</evidence>
<organism evidence="4 5">
    <name type="scientific">Allorhizobium borbori</name>
    <dbReference type="NCBI Taxonomy" id="485907"/>
    <lineage>
        <taxon>Bacteria</taxon>
        <taxon>Pseudomonadati</taxon>
        <taxon>Pseudomonadota</taxon>
        <taxon>Alphaproteobacteria</taxon>
        <taxon>Hyphomicrobiales</taxon>
        <taxon>Rhizobiaceae</taxon>
        <taxon>Rhizobium/Agrobacterium group</taxon>
        <taxon>Allorhizobium</taxon>
    </lineage>
</organism>
<dbReference type="AlphaFoldDB" id="A0A7W6P072"/>
<evidence type="ECO:0000313" key="4">
    <source>
        <dbReference type="EMBL" id="MBB4101556.1"/>
    </source>
</evidence>
<evidence type="ECO:0000313" key="5">
    <source>
        <dbReference type="Proteomes" id="UP000584824"/>
    </source>
</evidence>
<dbReference type="RefSeq" id="WP_183788271.1">
    <property type="nucleotide sequence ID" value="NZ_JACIDU010000001.1"/>
</dbReference>
<dbReference type="Pfam" id="PF02230">
    <property type="entry name" value="Abhydrolase_2"/>
    <property type="match status" value="1"/>
</dbReference>
<gene>
    <name evidence="4" type="ORF">GGQ66_000072</name>
</gene>
<dbReference type="SUPFAM" id="SSF53474">
    <property type="entry name" value="alpha/beta-Hydrolases"/>
    <property type="match status" value="1"/>
</dbReference>
<comment type="caution">
    <text evidence="4">The sequence shown here is derived from an EMBL/GenBank/DDBJ whole genome shotgun (WGS) entry which is preliminary data.</text>
</comment>
<accession>A0A7W6P072</accession>
<dbReference type="GO" id="GO:0016787">
    <property type="term" value="F:hydrolase activity"/>
    <property type="evidence" value="ECO:0007669"/>
    <property type="project" value="UniProtKB-KW"/>
</dbReference>
<feature type="domain" description="Phospholipase/carboxylesterase/thioesterase" evidence="3">
    <location>
        <begin position="3"/>
        <end position="197"/>
    </location>
</feature>
<keyword evidence="2" id="KW-0378">Hydrolase</keyword>
<dbReference type="Gene3D" id="3.40.50.1820">
    <property type="entry name" value="alpha/beta hydrolase"/>
    <property type="match status" value="1"/>
</dbReference>
<sequence length="200" mass="20487">MSRNLVIFLHGVGSSGANLAPLGNAWAAALPDTDFAAPDAPFASDMGQGYQWFSVRGVTEENRPGRVLAAREGFDATLAAIIAAHGLTDRLDKVALVGFSQGSIMALDALVSGRWPVAGIVAFSGRLAAPEPFAPSTATKALLVHGDADRIMAVGESVAAAEKLKALGIDATASIEPGLGHAISQEGAERAAAFLKHVFG</sequence>
<evidence type="ECO:0000259" key="3">
    <source>
        <dbReference type="Pfam" id="PF02230"/>
    </source>
</evidence>
<keyword evidence="5" id="KW-1185">Reference proteome</keyword>
<name>A0A7W6P072_9HYPH</name>
<dbReference type="Proteomes" id="UP000584824">
    <property type="component" value="Unassembled WGS sequence"/>
</dbReference>